<gene>
    <name evidence="2" type="ORF">OSB04_023966</name>
</gene>
<sequence length="298" mass="34805">MERITRVEKKGKLSPKFIGPFEIQERVRLVAYKLGLPLELSALHGTFHVSNLKKSLSMETVVLPLEEVQINEQLRITEEPIEILDQEVKQLRRSKIPIVKEALYGRKCRSPLSWEEIGDSQLTGPDIIQETTDKVSVIKDRLKAARDRQKSYADNRRKPLDLQVGDRVLLKVSPWKGLVRFSKRGKLIPRYVRPFEIIEIVGPVAYKLRLPEEMSEIHNTFHVSNLKKCITDESQVIPLKEVLMDTTLRFVEEPIEILDKVVKKLKRSKIPIVKVHWRSSRGPEYTWEHEDFMRKKYP</sequence>
<evidence type="ECO:0000259" key="1">
    <source>
        <dbReference type="Pfam" id="PF24626"/>
    </source>
</evidence>
<feature type="domain" description="Tf2-1-like SH3-like" evidence="1">
    <location>
        <begin position="4"/>
        <end position="54"/>
    </location>
</feature>
<dbReference type="InterPro" id="IPR056924">
    <property type="entry name" value="SH3_Tf2-1"/>
</dbReference>
<organism evidence="2 3">
    <name type="scientific">Centaurea solstitialis</name>
    <name type="common">yellow star-thistle</name>
    <dbReference type="NCBI Taxonomy" id="347529"/>
    <lineage>
        <taxon>Eukaryota</taxon>
        <taxon>Viridiplantae</taxon>
        <taxon>Streptophyta</taxon>
        <taxon>Embryophyta</taxon>
        <taxon>Tracheophyta</taxon>
        <taxon>Spermatophyta</taxon>
        <taxon>Magnoliopsida</taxon>
        <taxon>eudicotyledons</taxon>
        <taxon>Gunneridae</taxon>
        <taxon>Pentapetalae</taxon>
        <taxon>asterids</taxon>
        <taxon>campanulids</taxon>
        <taxon>Asterales</taxon>
        <taxon>Asteraceae</taxon>
        <taxon>Carduoideae</taxon>
        <taxon>Cardueae</taxon>
        <taxon>Centaureinae</taxon>
        <taxon>Centaurea</taxon>
    </lineage>
</organism>
<protein>
    <recommendedName>
        <fullName evidence="1">Tf2-1-like SH3-like domain-containing protein</fullName>
    </recommendedName>
</protein>
<dbReference type="Pfam" id="PF24626">
    <property type="entry name" value="SH3_Tf2-1"/>
    <property type="match status" value="2"/>
</dbReference>
<dbReference type="PANTHER" id="PTHR46148">
    <property type="entry name" value="CHROMO DOMAIN-CONTAINING PROTEIN"/>
    <property type="match status" value="1"/>
</dbReference>
<dbReference type="Proteomes" id="UP001172457">
    <property type="component" value="Chromosome 6"/>
</dbReference>
<reference evidence="2" key="1">
    <citation type="submission" date="2023-03" db="EMBL/GenBank/DDBJ databases">
        <title>Chromosome-scale reference genome and RAD-based genetic map of yellow starthistle (Centaurea solstitialis) reveal putative structural variation and QTLs associated with invader traits.</title>
        <authorList>
            <person name="Reatini B."/>
            <person name="Cang F.A."/>
            <person name="Jiang Q."/>
            <person name="Mckibben M.T.W."/>
            <person name="Barker M.S."/>
            <person name="Rieseberg L.H."/>
            <person name="Dlugosch K.M."/>
        </authorList>
    </citation>
    <scope>NUCLEOTIDE SEQUENCE</scope>
    <source>
        <strain evidence="2">CAN-66</strain>
        <tissue evidence="2">Leaf</tissue>
    </source>
</reference>
<feature type="domain" description="Tf2-1-like SH3-like" evidence="1">
    <location>
        <begin position="165"/>
        <end position="229"/>
    </location>
</feature>
<dbReference type="EMBL" id="JARYMX010000006">
    <property type="protein sequence ID" value="KAJ9544259.1"/>
    <property type="molecule type" value="Genomic_DNA"/>
</dbReference>
<proteinExistence type="predicted"/>
<dbReference type="PANTHER" id="PTHR46148:SF59">
    <property type="entry name" value="NUCLEOTIDYLTRANSFERASE, RIBONUCLEASE H"/>
    <property type="match status" value="1"/>
</dbReference>
<comment type="caution">
    <text evidence="2">The sequence shown here is derived from an EMBL/GenBank/DDBJ whole genome shotgun (WGS) entry which is preliminary data.</text>
</comment>
<keyword evidence="3" id="KW-1185">Reference proteome</keyword>
<accession>A0AA38SK75</accession>
<evidence type="ECO:0000313" key="2">
    <source>
        <dbReference type="EMBL" id="KAJ9544259.1"/>
    </source>
</evidence>
<name>A0AA38SK75_9ASTR</name>
<evidence type="ECO:0000313" key="3">
    <source>
        <dbReference type="Proteomes" id="UP001172457"/>
    </source>
</evidence>
<dbReference type="AlphaFoldDB" id="A0AA38SK75"/>